<keyword evidence="12" id="KW-0966">Cell projection</keyword>
<evidence type="ECO:0000256" key="7">
    <source>
        <dbReference type="ARBA" id="ARBA00022795"/>
    </source>
</evidence>
<dbReference type="GO" id="GO:0071973">
    <property type="term" value="P:bacterial-type flagellum-dependent cell motility"/>
    <property type="evidence" value="ECO:0007669"/>
    <property type="project" value="InterPro"/>
</dbReference>
<evidence type="ECO:0000256" key="4">
    <source>
        <dbReference type="ARBA" id="ARBA00016507"/>
    </source>
</evidence>
<dbReference type="Proteomes" id="UP000675747">
    <property type="component" value="Unassembled WGS sequence"/>
</dbReference>
<keyword evidence="12" id="KW-0282">Flagellum</keyword>
<evidence type="ECO:0000256" key="1">
    <source>
        <dbReference type="ARBA" id="ARBA00003041"/>
    </source>
</evidence>
<keyword evidence="5" id="KW-0813">Transport</keyword>
<reference evidence="13 14" key="1">
    <citation type="journal article" date="2021" name="Microbiol. Resour. Announc.">
        <title>Draft Genome Sequence of Coralloluteibacterium stylophorae LMG 29479T.</title>
        <authorList>
            <person name="Karlyshev A.V."/>
            <person name="Kudryashova E.B."/>
            <person name="Ariskina E.V."/>
            <person name="Conroy A.P."/>
            <person name="Abidueva E.Y."/>
        </authorList>
    </citation>
    <scope>NUCLEOTIDE SEQUENCE [LARGE SCALE GENOMIC DNA]</scope>
    <source>
        <strain evidence="13 14">LMG 29479</strain>
    </source>
</reference>
<dbReference type="InterPro" id="IPR000563">
    <property type="entry name" value="Flag_FliH"/>
</dbReference>
<evidence type="ECO:0000259" key="11">
    <source>
        <dbReference type="Pfam" id="PF02108"/>
    </source>
</evidence>
<comment type="caution">
    <text evidence="12">The sequence shown here is derived from an EMBL/GenBank/DDBJ whole genome shotgun (WGS) entry which is preliminary data.</text>
</comment>
<dbReference type="EMBL" id="JAGQFT010000260">
    <property type="protein sequence ID" value="MBR0564195.1"/>
    <property type="molecule type" value="Genomic_DNA"/>
</dbReference>
<evidence type="ECO:0000256" key="8">
    <source>
        <dbReference type="ARBA" id="ARBA00022927"/>
    </source>
</evidence>
<keyword evidence="8" id="KW-0653">Protein transport</keyword>
<accession>A0A8J7VVV8</accession>
<evidence type="ECO:0000256" key="3">
    <source>
        <dbReference type="ARBA" id="ARBA00006602"/>
    </source>
</evidence>
<name>A0A8J7VVV8_9GAMM</name>
<dbReference type="RefSeq" id="WP_211928053.1">
    <property type="nucleotide sequence ID" value="NZ_JAGQFT020000005.1"/>
</dbReference>
<feature type="domain" description="Flagellar assembly protein FliH/Type III secretion system HrpE" evidence="11">
    <location>
        <begin position="69"/>
        <end position="188"/>
    </location>
</feature>
<keyword evidence="7" id="KW-1005">Bacterial flagellum biogenesis</keyword>
<dbReference type="GO" id="GO:0003774">
    <property type="term" value="F:cytoskeletal motor activity"/>
    <property type="evidence" value="ECO:0007669"/>
    <property type="project" value="InterPro"/>
</dbReference>
<keyword evidence="14" id="KW-1185">Reference proteome</keyword>
<reference evidence="12" key="2">
    <citation type="submission" date="2021-04" db="EMBL/GenBank/DDBJ databases">
        <authorList>
            <person name="Karlyshev A.V."/>
        </authorList>
    </citation>
    <scope>NUCLEOTIDE SEQUENCE</scope>
    <source>
        <strain evidence="12">LMG 29479</strain>
    </source>
</reference>
<evidence type="ECO:0000256" key="10">
    <source>
        <dbReference type="SAM" id="MobiDB-lite"/>
    </source>
</evidence>
<dbReference type="GO" id="GO:0005829">
    <property type="term" value="C:cytosol"/>
    <property type="evidence" value="ECO:0007669"/>
    <property type="project" value="TreeGrafter"/>
</dbReference>
<evidence type="ECO:0000313" key="13">
    <source>
        <dbReference type="EMBL" id="MBS7457218.1"/>
    </source>
</evidence>
<dbReference type="PRINTS" id="PR01003">
    <property type="entry name" value="FLGFLIH"/>
</dbReference>
<dbReference type="EMBL" id="JAGQFT020000005">
    <property type="protein sequence ID" value="MBS7457218.1"/>
    <property type="molecule type" value="Genomic_DNA"/>
</dbReference>
<dbReference type="AlphaFoldDB" id="A0A8J7VVV8"/>
<evidence type="ECO:0000256" key="5">
    <source>
        <dbReference type="ARBA" id="ARBA00022448"/>
    </source>
</evidence>
<proteinExistence type="inferred from homology"/>
<comment type="subcellular location">
    <subcellularLocation>
        <location evidence="2">Cytoplasm</location>
    </subcellularLocation>
</comment>
<comment type="similarity">
    <text evidence="3">Belongs to the FliH family.</text>
</comment>
<dbReference type="GO" id="GO:0009288">
    <property type="term" value="C:bacterial-type flagellum"/>
    <property type="evidence" value="ECO:0007669"/>
    <property type="project" value="InterPro"/>
</dbReference>
<evidence type="ECO:0000313" key="14">
    <source>
        <dbReference type="Proteomes" id="UP000675747"/>
    </source>
</evidence>
<keyword evidence="9" id="KW-1006">Bacterial flagellum protein export</keyword>
<gene>
    <name evidence="13" type="ORF">KB893_008720</name>
    <name evidence="12" type="ORF">KB893_17055</name>
</gene>
<keyword evidence="6" id="KW-0963">Cytoplasm</keyword>
<organism evidence="12">
    <name type="scientific">Coralloluteibacterium stylophorae</name>
    <dbReference type="NCBI Taxonomy" id="1776034"/>
    <lineage>
        <taxon>Bacteria</taxon>
        <taxon>Pseudomonadati</taxon>
        <taxon>Pseudomonadota</taxon>
        <taxon>Gammaproteobacteria</taxon>
        <taxon>Lysobacterales</taxon>
        <taxon>Lysobacteraceae</taxon>
        <taxon>Coralloluteibacterium</taxon>
    </lineage>
</organism>
<comment type="function">
    <text evidence="1">Needed for flagellar regrowth and assembly.</text>
</comment>
<dbReference type="InterPro" id="IPR018035">
    <property type="entry name" value="Flagellar_FliH/T3SS_HrpE"/>
</dbReference>
<dbReference type="PANTHER" id="PTHR34982">
    <property type="entry name" value="YOP PROTEINS TRANSLOCATION PROTEIN L"/>
    <property type="match status" value="1"/>
</dbReference>
<evidence type="ECO:0000256" key="2">
    <source>
        <dbReference type="ARBA" id="ARBA00004496"/>
    </source>
</evidence>
<sequence length="202" mass="21212">MSAVLRWQAPDLQAPPPAPEPEIEPPHVPSVEEIQAIEDAAREEGQKRGYADGHAEGLAQAQGEMRRLAAQVEGILDNFARPLGRLEDEVAQALQALAVRVAGALVGRAYAAEPALLAALVDTALDTVGGTSRAVELRLHPDDIEALTPLLNLPAGARLVADTTLARGDLRVHAESVRIDGELESRLRAALAEIAATAGEAA</sequence>
<feature type="region of interest" description="Disordered" evidence="10">
    <location>
        <begin position="1"/>
        <end position="30"/>
    </location>
</feature>
<keyword evidence="12" id="KW-0969">Cilium</keyword>
<evidence type="ECO:0000256" key="9">
    <source>
        <dbReference type="ARBA" id="ARBA00023225"/>
    </source>
</evidence>
<dbReference type="PANTHER" id="PTHR34982:SF1">
    <property type="entry name" value="FLAGELLAR ASSEMBLY PROTEIN FLIH"/>
    <property type="match status" value="1"/>
</dbReference>
<dbReference type="Pfam" id="PF02108">
    <property type="entry name" value="FliH"/>
    <property type="match status" value="1"/>
</dbReference>
<protein>
    <recommendedName>
        <fullName evidence="4">Flagellar assembly protein FliH</fullName>
    </recommendedName>
</protein>
<evidence type="ECO:0000256" key="6">
    <source>
        <dbReference type="ARBA" id="ARBA00022490"/>
    </source>
</evidence>
<dbReference type="GO" id="GO:0044781">
    <property type="term" value="P:bacterial-type flagellum organization"/>
    <property type="evidence" value="ECO:0007669"/>
    <property type="project" value="UniProtKB-KW"/>
</dbReference>
<dbReference type="InterPro" id="IPR051472">
    <property type="entry name" value="T3SS_Stator/FliH"/>
</dbReference>
<evidence type="ECO:0000313" key="12">
    <source>
        <dbReference type="EMBL" id="MBR0564195.1"/>
    </source>
</evidence>
<dbReference type="GO" id="GO:0015031">
    <property type="term" value="P:protein transport"/>
    <property type="evidence" value="ECO:0007669"/>
    <property type="project" value="UniProtKB-KW"/>
</dbReference>